<dbReference type="PROSITE" id="PS50110">
    <property type="entry name" value="RESPONSE_REGULATORY"/>
    <property type="match status" value="1"/>
</dbReference>
<protein>
    <submittedName>
        <fullName evidence="8">Sigma-54-dependent transcriptional regulator</fullName>
    </submittedName>
</protein>
<proteinExistence type="predicted"/>
<dbReference type="Pfam" id="PF00158">
    <property type="entry name" value="Sigma54_activat"/>
    <property type="match status" value="1"/>
</dbReference>
<dbReference type="CDD" id="cd00009">
    <property type="entry name" value="AAA"/>
    <property type="match status" value="1"/>
</dbReference>
<dbReference type="Gene3D" id="3.40.50.2300">
    <property type="match status" value="1"/>
</dbReference>
<dbReference type="PROSITE" id="PS50045">
    <property type="entry name" value="SIGMA54_INTERACT_4"/>
    <property type="match status" value="1"/>
</dbReference>
<organism evidence="8 9">
    <name type="scientific">Halalkalibacter alkalisediminis</name>
    <dbReference type="NCBI Taxonomy" id="935616"/>
    <lineage>
        <taxon>Bacteria</taxon>
        <taxon>Bacillati</taxon>
        <taxon>Bacillota</taxon>
        <taxon>Bacilli</taxon>
        <taxon>Bacillales</taxon>
        <taxon>Bacillaceae</taxon>
        <taxon>Halalkalibacter</taxon>
    </lineage>
</organism>
<dbReference type="SMART" id="SM00382">
    <property type="entry name" value="AAA"/>
    <property type="match status" value="1"/>
</dbReference>
<dbReference type="Gene3D" id="3.40.50.300">
    <property type="entry name" value="P-loop containing nucleotide triphosphate hydrolases"/>
    <property type="match status" value="1"/>
</dbReference>
<evidence type="ECO:0000256" key="2">
    <source>
        <dbReference type="ARBA" id="ARBA00022840"/>
    </source>
</evidence>
<dbReference type="SUPFAM" id="SSF52172">
    <property type="entry name" value="CheY-like"/>
    <property type="match status" value="1"/>
</dbReference>
<feature type="domain" description="Sigma-54 factor interaction" evidence="6">
    <location>
        <begin position="142"/>
        <end position="366"/>
    </location>
</feature>
<keyword evidence="4" id="KW-0804">Transcription</keyword>
<evidence type="ECO:0000256" key="4">
    <source>
        <dbReference type="ARBA" id="ARBA00023163"/>
    </source>
</evidence>
<dbReference type="Pfam" id="PF00072">
    <property type="entry name" value="Response_reg"/>
    <property type="match status" value="1"/>
</dbReference>
<sequence>MSKTPNILIIDDEVEVGNFLNHLLSSKGYDVSVGYSGTDCNQLLEREHYHLAMLDVKLPDTSGLSLLAKVKAKFPLCKTIIMTGYSTVKTAVEAIKLGANDYIEKPFDDIDQLETLIDELLDGTVTSEQSTMDKLAKDSGFMIGESQTMKQLVTMAYKISKKNVNVLIEGETGTGKEVLAHYIHLASKRMEHPLIGINCGAISEALLESELFGHEKGSFTGAFKERKGVFEIASSGTLFLDEIGEASLSTQVKLLRVLETGEFMRVGDESIRKTNTRIIAASHVNLVNAVQEKRFREDLLYRLDVVKLTIPPLRERKEDLPSLITYLLEKHHSSLHFSNEAMNVLMEYDWPGNIRELSNVIKRAVVLADGEVNIIGTDYLPEKLLSSQTHSPPEQLLDREESFEVYLKRWNQKILSLWKTEGEVDLSSVLIQVKELETEVGKAFVQRTLKSTIGDRKVAAERLNISMRKLRYLLNEKGSS</sequence>
<dbReference type="Proteomes" id="UP001589833">
    <property type="component" value="Unassembled WGS sequence"/>
</dbReference>
<dbReference type="SUPFAM" id="SSF52540">
    <property type="entry name" value="P-loop containing nucleoside triphosphate hydrolases"/>
    <property type="match status" value="1"/>
</dbReference>
<keyword evidence="2" id="KW-0067">ATP-binding</keyword>
<evidence type="ECO:0000256" key="5">
    <source>
        <dbReference type="PROSITE-ProRule" id="PRU00169"/>
    </source>
</evidence>
<gene>
    <name evidence="8" type="ORF">ACFFH4_26560</name>
</gene>
<dbReference type="InterPro" id="IPR058031">
    <property type="entry name" value="AAA_lid_NorR"/>
</dbReference>
<dbReference type="SMART" id="SM00448">
    <property type="entry name" value="REC"/>
    <property type="match status" value="1"/>
</dbReference>
<keyword evidence="3" id="KW-0805">Transcription regulation</keyword>
<evidence type="ECO:0000256" key="3">
    <source>
        <dbReference type="ARBA" id="ARBA00023015"/>
    </source>
</evidence>
<evidence type="ECO:0000256" key="1">
    <source>
        <dbReference type="ARBA" id="ARBA00022741"/>
    </source>
</evidence>
<dbReference type="Gene3D" id="1.10.8.60">
    <property type="match status" value="1"/>
</dbReference>
<keyword evidence="1" id="KW-0547">Nucleotide-binding</keyword>
<dbReference type="PANTHER" id="PTHR32071">
    <property type="entry name" value="TRANSCRIPTIONAL REGULATORY PROTEIN"/>
    <property type="match status" value="1"/>
</dbReference>
<dbReference type="InterPro" id="IPR003593">
    <property type="entry name" value="AAA+_ATPase"/>
</dbReference>
<dbReference type="PROSITE" id="PS00675">
    <property type="entry name" value="SIGMA54_INTERACT_1"/>
    <property type="match status" value="1"/>
</dbReference>
<dbReference type="InterPro" id="IPR025662">
    <property type="entry name" value="Sigma_54_int_dom_ATP-bd_1"/>
</dbReference>
<dbReference type="InterPro" id="IPR002078">
    <property type="entry name" value="Sigma_54_int"/>
</dbReference>
<accession>A0ABV6NNQ4</accession>
<dbReference type="InterPro" id="IPR027417">
    <property type="entry name" value="P-loop_NTPase"/>
</dbReference>
<dbReference type="EMBL" id="JBHLTR010000131">
    <property type="protein sequence ID" value="MFC0562395.1"/>
    <property type="molecule type" value="Genomic_DNA"/>
</dbReference>
<name>A0ABV6NNQ4_9BACI</name>
<dbReference type="InterPro" id="IPR001789">
    <property type="entry name" value="Sig_transdc_resp-reg_receiver"/>
</dbReference>
<evidence type="ECO:0000259" key="7">
    <source>
        <dbReference type="PROSITE" id="PS50110"/>
    </source>
</evidence>
<evidence type="ECO:0000313" key="9">
    <source>
        <dbReference type="Proteomes" id="UP001589833"/>
    </source>
</evidence>
<comment type="caution">
    <text evidence="8">The sequence shown here is derived from an EMBL/GenBank/DDBJ whole genome shotgun (WGS) entry which is preliminary data.</text>
</comment>
<keyword evidence="5" id="KW-0597">Phosphoprotein</keyword>
<evidence type="ECO:0000313" key="8">
    <source>
        <dbReference type="EMBL" id="MFC0562395.1"/>
    </source>
</evidence>
<keyword evidence="9" id="KW-1185">Reference proteome</keyword>
<dbReference type="Pfam" id="PF25601">
    <property type="entry name" value="AAA_lid_14"/>
    <property type="match status" value="1"/>
</dbReference>
<feature type="domain" description="Response regulatory" evidence="7">
    <location>
        <begin position="6"/>
        <end position="120"/>
    </location>
</feature>
<reference evidence="8 9" key="1">
    <citation type="submission" date="2024-09" db="EMBL/GenBank/DDBJ databases">
        <authorList>
            <person name="Sun Q."/>
            <person name="Mori K."/>
        </authorList>
    </citation>
    <scope>NUCLEOTIDE SEQUENCE [LARGE SCALE GENOMIC DNA]</scope>
    <source>
        <strain evidence="8 9">NCAIM B.02301</strain>
    </source>
</reference>
<dbReference type="RefSeq" id="WP_273844829.1">
    <property type="nucleotide sequence ID" value="NZ_JAQQWT010000010.1"/>
</dbReference>
<feature type="modified residue" description="4-aspartylphosphate" evidence="5">
    <location>
        <position position="55"/>
    </location>
</feature>
<evidence type="ECO:0000259" key="6">
    <source>
        <dbReference type="PROSITE" id="PS50045"/>
    </source>
</evidence>
<dbReference type="PROSITE" id="PS00688">
    <property type="entry name" value="SIGMA54_INTERACT_3"/>
    <property type="match status" value="1"/>
</dbReference>
<dbReference type="InterPro" id="IPR011006">
    <property type="entry name" value="CheY-like_superfamily"/>
</dbReference>
<dbReference type="InterPro" id="IPR025944">
    <property type="entry name" value="Sigma_54_int_dom_CS"/>
</dbReference>